<proteinExistence type="predicted"/>
<feature type="compositionally biased region" description="Polar residues" evidence="1">
    <location>
        <begin position="191"/>
        <end position="209"/>
    </location>
</feature>
<gene>
    <name evidence="2" type="ORF">LCGC14_0486930</name>
</gene>
<evidence type="ECO:0000256" key="1">
    <source>
        <dbReference type="SAM" id="MobiDB-lite"/>
    </source>
</evidence>
<comment type="caution">
    <text evidence="2">The sequence shown here is derived from an EMBL/GenBank/DDBJ whole genome shotgun (WGS) entry which is preliminary data.</text>
</comment>
<evidence type="ECO:0000313" key="2">
    <source>
        <dbReference type="EMBL" id="KKN64859.1"/>
    </source>
</evidence>
<dbReference type="EMBL" id="LAZR01000541">
    <property type="protein sequence ID" value="KKN64859.1"/>
    <property type="molecule type" value="Genomic_DNA"/>
</dbReference>
<feature type="compositionally biased region" description="Basic and acidic residues" evidence="1">
    <location>
        <begin position="170"/>
        <end position="183"/>
    </location>
</feature>
<name>A0A0F9SCW8_9ZZZZ</name>
<feature type="region of interest" description="Disordered" evidence="1">
    <location>
        <begin position="150"/>
        <end position="221"/>
    </location>
</feature>
<dbReference type="AlphaFoldDB" id="A0A0F9SCW8"/>
<organism evidence="2">
    <name type="scientific">marine sediment metagenome</name>
    <dbReference type="NCBI Taxonomy" id="412755"/>
    <lineage>
        <taxon>unclassified sequences</taxon>
        <taxon>metagenomes</taxon>
        <taxon>ecological metagenomes</taxon>
    </lineage>
</organism>
<reference evidence="2" key="1">
    <citation type="journal article" date="2015" name="Nature">
        <title>Complex archaea that bridge the gap between prokaryotes and eukaryotes.</title>
        <authorList>
            <person name="Spang A."/>
            <person name="Saw J.H."/>
            <person name="Jorgensen S.L."/>
            <person name="Zaremba-Niedzwiedzka K."/>
            <person name="Martijn J."/>
            <person name="Lind A.E."/>
            <person name="van Eijk R."/>
            <person name="Schleper C."/>
            <person name="Guy L."/>
            <person name="Ettema T.J."/>
        </authorList>
    </citation>
    <scope>NUCLEOTIDE SEQUENCE</scope>
</reference>
<accession>A0A0F9SCW8</accession>
<sequence length="284" mass="31258">MLIDKAGTYLGYAPIHGVDESSGGYPQLVLQCEATHFYDEEVEDYVEVSDQELRAYLVLYGKEKKPLRNCEQVKKVFGWDGASFQALAEKDLTEIRFLFRVEPNTWDGETKLQVSWIDVDTASPTRQITSLDTKDLQSLDKKFGLVMAGKKGETKVKPKGAPSVPKASTKKADAKKVDKKKENVSGLTGGTVDQTAADTPPGSVTSSPSAPAPKVEEKTGKTTRDNAWAYIEEQIPEAALSADDRAVEWTKAIEKIHGGPDDDTLTPEEWFDVQTLIVSETIPF</sequence>
<protein>
    <submittedName>
        <fullName evidence="2">Uncharacterized protein</fullName>
    </submittedName>
</protein>